<comment type="miscellaneous">
    <text evidence="14">Reaction proceeds by a ping-pong mechanism involving intermediate methylation of a conserved cysteine residue.</text>
</comment>
<dbReference type="InterPro" id="IPR040072">
    <property type="entry name" value="Methyltransferase_A"/>
</dbReference>
<dbReference type="Gene3D" id="1.10.150.530">
    <property type="match status" value="1"/>
</dbReference>
<dbReference type="AlphaFoldDB" id="A0A921SVU0"/>
<evidence type="ECO:0000256" key="14">
    <source>
        <dbReference type="HAMAP-Rule" id="MF_01849"/>
    </source>
</evidence>
<feature type="binding site" evidence="14">
    <location>
        <begin position="157"/>
        <end position="158"/>
    </location>
    <ligand>
        <name>S-adenosyl-L-methionine</name>
        <dbReference type="ChEBI" id="CHEBI:59789"/>
    </ligand>
</feature>
<dbReference type="EC" id="2.1.1.192" evidence="14"/>
<feature type="domain" description="Radical SAM core" evidence="15">
    <location>
        <begin position="98"/>
        <end position="325"/>
    </location>
</feature>
<proteinExistence type="inferred from homology"/>
<keyword evidence="3 14" id="KW-0004">4Fe-4S</keyword>
<evidence type="ECO:0000256" key="11">
    <source>
        <dbReference type="ARBA" id="ARBA00023004"/>
    </source>
</evidence>
<keyword evidence="5 14" id="KW-0698">rRNA processing</keyword>
<dbReference type="GO" id="GO:0002935">
    <property type="term" value="F:tRNA (adenine(37)-C2)-methyltransferase activity"/>
    <property type="evidence" value="ECO:0007669"/>
    <property type="project" value="UniProtKB-UniRule"/>
</dbReference>
<keyword evidence="12 14" id="KW-0411">Iron-sulfur</keyword>
<keyword evidence="9 14" id="KW-0819">tRNA processing</keyword>
<dbReference type="InterPro" id="IPR013785">
    <property type="entry name" value="Aldolase_TIM"/>
</dbReference>
<dbReference type="GO" id="GO:0019843">
    <property type="term" value="F:rRNA binding"/>
    <property type="evidence" value="ECO:0007669"/>
    <property type="project" value="UniProtKB-UniRule"/>
</dbReference>
<organism evidence="16 17">
    <name type="scientific">Barnesiella viscericola</name>
    <dbReference type="NCBI Taxonomy" id="397865"/>
    <lineage>
        <taxon>Bacteria</taxon>
        <taxon>Pseudomonadati</taxon>
        <taxon>Bacteroidota</taxon>
        <taxon>Bacteroidia</taxon>
        <taxon>Bacteroidales</taxon>
        <taxon>Barnesiellaceae</taxon>
        <taxon>Barnesiella</taxon>
    </lineage>
</organism>
<dbReference type="InterPro" id="IPR027492">
    <property type="entry name" value="RNA_MTrfase_RlmN"/>
</dbReference>
<dbReference type="PANTHER" id="PTHR30544:SF5">
    <property type="entry name" value="RADICAL SAM CORE DOMAIN-CONTAINING PROTEIN"/>
    <property type="match status" value="1"/>
</dbReference>
<feature type="binding site" evidence="14">
    <location>
        <position position="116"/>
    </location>
    <ligand>
        <name>[4Fe-4S] cluster</name>
        <dbReference type="ChEBI" id="CHEBI:49883"/>
        <note>4Fe-4S-S-AdoMet</note>
    </ligand>
</feature>
<dbReference type="GO" id="GO:0030488">
    <property type="term" value="P:tRNA methylation"/>
    <property type="evidence" value="ECO:0007669"/>
    <property type="project" value="UniProtKB-UniRule"/>
</dbReference>
<evidence type="ECO:0000256" key="6">
    <source>
        <dbReference type="ARBA" id="ARBA00022603"/>
    </source>
</evidence>
<comment type="function">
    <text evidence="14">Specifically methylates position 2 of adenine 2503 in 23S rRNA and position 2 of adenine 37 in tRNAs.</text>
</comment>
<keyword evidence="10 14" id="KW-0479">Metal-binding</keyword>
<accession>A0A921SVU0</accession>
<sequence length="341" mass="38871">MEKEHLLGKTWEELQAVVAEAGMPRFAARQMAAWLYDKRVTDLAEMTNLSLRHREQLSQRYGVGRSLPMQSQRSVDGTIKYLFRVGDNDFVETVYIPDRDRATLCVSSQVGCKMNCSFCMTGKQGFRRNLTSAEIINQILSVEHSDQLTNLVFMGMGEPFDNLDEVMKALTILTAEWGFAWSPKRITVSTIGHLAGIRRFLDESHCHLAVSLHSPYPAERLQIMPVEKAFHMDDILDLLRQYDFSHQRRLSFEYILFSGFNDDLVHADALARRLKGLDCRVNLIRFHAIPGVNLKSSDPRSMEAFRDRLNHHGVTATIRASRGEDIFAACGMLSTAEKERK</sequence>
<dbReference type="SUPFAM" id="SSF102114">
    <property type="entry name" value="Radical SAM enzymes"/>
    <property type="match status" value="1"/>
</dbReference>
<reference evidence="16" key="1">
    <citation type="journal article" date="2021" name="PeerJ">
        <title>Extensive microbial diversity within the chicken gut microbiome revealed by metagenomics and culture.</title>
        <authorList>
            <person name="Gilroy R."/>
            <person name="Ravi A."/>
            <person name="Getino M."/>
            <person name="Pursley I."/>
            <person name="Horton D.L."/>
            <person name="Alikhan N.F."/>
            <person name="Baker D."/>
            <person name="Gharbi K."/>
            <person name="Hall N."/>
            <person name="Watson M."/>
            <person name="Adriaenssens E.M."/>
            <person name="Foster-Nyarko E."/>
            <person name="Jarju S."/>
            <person name="Secka A."/>
            <person name="Antonio M."/>
            <person name="Oren A."/>
            <person name="Chaudhuri R.R."/>
            <person name="La Ragione R."/>
            <person name="Hildebrand F."/>
            <person name="Pallen M.J."/>
        </authorList>
    </citation>
    <scope>NUCLEOTIDE SEQUENCE</scope>
    <source>
        <strain evidence="16">CHK121-7720</strain>
    </source>
</reference>
<comment type="catalytic activity">
    <reaction evidence="14">
        <text>adenosine(37) in tRNA + 2 reduced [2Fe-2S]-[ferredoxin] + 2 S-adenosyl-L-methionine = 2-methyladenosine(37) in tRNA + 5'-deoxyadenosine + L-methionine + 2 oxidized [2Fe-2S]-[ferredoxin] + S-adenosyl-L-homocysteine</text>
        <dbReference type="Rhea" id="RHEA:43332"/>
        <dbReference type="Rhea" id="RHEA-COMP:10000"/>
        <dbReference type="Rhea" id="RHEA-COMP:10001"/>
        <dbReference type="Rhea" id="RHEA-COMP:10162"/>
        <dbReference type="Rhea" id="RHEA-COMP:10485"/>
        <dbReference type="ChEBI" id="CHEBI:17319"/>
        <dbReference type="ChEBI" id="CHEBI:33737"/>
        <dbReference type="ChEBI" id="CHEBI:33738"/>
        <dbReference type="ChEBI" id="CHEBI:57844"/>
        <dbReference type="ChEBI" id="CHEBI:57856"/>
        <dbReference type="ChEBI" id="CHEBI:59789"/>
        <dbReference type="ChEBI" id="CHEBI:74411"/>
        <dbReference type="ChEBI" id="CHEBI:74497"/>
        <dbReference type="EC" id="2.1.1.192"/>
    </reaction>
</comment>
<evidence type="ECO:0000256" key="2">
    <source>
        <dbReference type="ARBA" id="ARBA00007544"/>
    </source>
</evidence>
<comment type="catalytic activity">
    <reaction evidence="14">
        <text>adenosine(2503) in 23S rRNA + 2 reduced [2Fe-2S]-[ferredoxin] + 2 S-adenosyl-L-methionine = 2-methyladenosine(2503) in 23S rRNA + 5'-deoxyadenosine + L-methionine + 2 oxidized [2Fe-2S]-[ferredoxin] + S-adenosyl-L-homocysteine</text>
        <dbReference type="Rhea" id="RHEA:42916"/>
        <dbReference type="Rhea" id="RHEA-COMP:10000"/>
        <dbReference type="Rhea" id="RHEA-COMP:10001"/>
        <dbReference type="Rhea" id="RHEA-COMP:10152"/>
        <dbReference type="Rhea" id="RHEA-COMP:10282"/>
        <dbReference type="ChEBI" id="CHEBI:17319"/>
        <dbReference type="ChEBI" id="CHEBI:33737"/>
        <dbReference type="ChEBI" id="CHEBI:33738"/>
        <dbReference type="ChEBI" id="CHEBI:57844"/>
        <dbReference type="ChEBI" id="CHEBI:57856"/>
        <dbReference type="ChEBI" id="CHEBI:59789"/>
        <dbReference type="ChEBI" id="CHEBI:74411"/>
        <dbReference type="ChEBI" id="CHEBI:74497"/>
        <dbReference type="EC" id="2.1.1.192"/>
    </reaction>
</comment>
<dbReference type="SFLD" id="SFLDF00275">
    <property type="entry name" value="adenosine_C2_methyltransferase"/>
    <property type="match status" value="1"/>
</dbReference>
<evidence type="ECO:0000256" key="7">
    <source>
        <dbReference type="ARBA" id="ARBA00022679"/>
    </source>
</evidence>
<evidence type="ECO:0000313" key="16">
    <source>
        <dbReference type="EMBL" id="HJG89754.1"/>
    </source>
</evidence>
<dbReference type="InterPro" id="IPR004383">
    <property type="entry name" value="rRNA_lsu_MTrfase_RlmN/Cfr"/>
</dbReference>
<dbReference type="SFLD" id="SFLDS00029">
    <property type="entry name" value="Radical_SAM"/>
    <property type="match status" value="1"/>
</dbReference>
<dbReference type="GO" id="GO:0070040">
    <property type="term" value="F:rRNA (adenine(2503)-C2-)-methyltransferase activity"/>
    <property type="evidence" value="ECO:0007669"/>
    <property type="project" value="UniProtKB-UniRule"/>
</dbReference>
<dbReference type="InterPro" id="IPR058240">
    <property type="entry name" value="rSAM_sf"/>
</dbReference>
<dbReference type="GO" id="GO:0005737">
    <property type="term" value="C:cytoplasm"/>
    <property type="evidence" value="ECO:0007669"/>
    <property type="project" value="UniProtKB-SubCell"/>
</dbReference>
<comment type="caution">
    <text evidence="14">Lacks conserved residue(s) required for the propagation of feature annotation.</text>
</comment>
<feature type="binding site" evidence="14">
    <location>
        <position position="287"/>
    </location>
    <ligand>
        <name>S-adenosyl-L-methionine</name>
        <dbReference type="ChEBI" id="CHEBI:59789"/>
    </ligand>
</feature>
<dbReference type="SFLD" id="SFLDG01062">
    <property type="entry name" value="methyltransferase_(Class_A)"/>
    <property type="match status" value="1"/>
</dbReference>
<evidence type="ECO:0000259" key="15">
    <source>
        <dbReference type="PROSITE" id="PS51918"/>
    </source>
</evidence>
<evidence type="ECO:0000256" key="3">
    <source>
        <dbReference type="ARBA" id="ARBA00022485"/>
    </source>
</evidence>
<dbReference type="Gene3D" id="3.20.20.70">
    <property type="entry name" value="Aldolase class I"/>
    <property type="match status" value="1"/>
</dbReference>
<keyword evidence="13 14" id="KW-1015">Disulfide bond</keyword>
<evidence type="ECO:0000256" key="10">
    <source>
        <dbReference type="ARBA" id="ARBA00022723"/>
    </source>
</evidence>
<evidence type="ECO:0000256" key="12">
    <source>
        <dbReference type="ARBA" id="ARBA00023014"/>
    </source>
</evidence>
<dbReference type="GO" id="GO:0000049">
    <property type="term" value="F:tRNA binding"/>
    <property type="evidence" value="ECO:0007669"/>
    <property type="project" value="UniProtKB-UniRule"/>
</dbReference>
<protein>
    <recommendedName>
        <fullName evidence="14">Probable dual-specificity RNA methyltransferase RlmN</fullName>
        <ecNumber evidence="14">2.1.1.192</ecNumber>
    </recommendedName>
    <alternativeName>
        <fullName evidence="14">23S rRNA (adenine(2503)-C(2))-methyltransferase</fullName>
    </alternativeName>
    <alternativeName>
        <fullName evidence="14">23S rRNA m2A2503 methyltransferase</fullName>
    </alternativeName>
    <alternativeName>
        <fullName evidence="14">Ribosomal RNA large subunit methyltransferase N</fullName>
    </alternativeName>
    <alternativeName>
        <fullName evidence="14">tRNA (adenine(37)-C(2))-methyltransferase</fullName>
    </alternativeName>
    <alternativeName>
        <fullName evidence="14">tRNA m2A37 methyltransferase</fullName>
    </alternativeName>
</protein>
<keyword evidence="6 14" id="KW-0489">Methyltransferase</keyword>
<dbReference type="NCBIfam" id="TIGR00048">
    <property type="entry name" value="rRNA_mod_RlmN"/>
    <property type="match status" value="1"/>
</dbReference>
<evidence type="ECO:0000256" key="8">
    <source>
        <dbReference type="ARBA" id="ARBA00022691"/>
    </source>
</evidence>
<comment type="cofactor">
    <cofactor evidence="14">
        <name>[4Fe-4S] cluster</name>
        <dbReference type="ChEBI" id="CHEBI:49883"/>
    </cofactor>
    <text evidence="14">Binds 1 [4Fe-4S] cluster. The cluster is coordinated with 3 cysteines and an exchangeable S-adenosyl-L-methionine.</text>
</comment>
<dbReference type="RefSeq" id="WP_273306816.1">
    <property type="nucleotide sequence ID" value="NZ_DYUD01000026.1"/>
</dbReference>
<gene>
    <name evidence="14 16" type="primary">rlmN</name>
    <name evidence="16" type="ORF">K8U91_09855</name>
</gene>
<keyword evidence="4 14" id="KW-0963">Cytoplasm</keyword>
<evidence type="ECO:0000256" key="1">
    <source>
        <dbReference type="ARBA" id="ARBA00004496"/>
    </source>
</evidence>
<dbReference type="HAMAP" id="MF_01849">
    <property type="entry name" value="RNA_methyltr_RlmN"/>
    <property type="match status" value="1"/>
</dbReference>
<feature type="binding site" evidence="14">
    <location>
        <position position="119"/>
    </location>
    <ligand>
        <name>[4Fe-4S] cluster</name>
        <dbReference type="ChEBI" id="CHEBI:49883"/>
        <note>4Fe-4S-S-AdoMet</note>
    </ligand>
</feature>
<evidence type="ECO:0000256" key="9">
    <source>
        <dbReference type="ARBA" id="ARBA00022694"/>
    </source>
</evidence>
<dbReference type="GO" id="GO:0051539">
    <property type="term" value="F:4 iron, 4 sulfur cluster binding"/>
    <property type="evidence" value="ECO:0007669"/>
    <property type="project" value="UniProtKB-UniRule"/>
</dbReference>
<dbReference type="EMBL" id="DYUD01000026">
    <property type="protein sequence ID" value="HJG89754.1"/>
    <property type="molecule type" value="Genomic_DNA"/>
</dbReference>
<evidence type="ECO:0000313" key="17">
    <source>
        <dbReference type="Proteomes" id="UP000757103"/>
    </source>
</evidence>
<dbReference type="CDD" id="cd01335">
    <property type="entry name" value="Radical_SAM"/>
    <property type="match status" value="1"/>
</dbReference>
<dbReference type="Proteomes" id="UP000757103">
    <property type="component" value="Unassembled WGS sequence"/>
</dbReference>
<evidence type="ECO:0000256" key="5">
    <source>
        <dbReference type="ARBA" id="ARBA00022552"/>
    </source>
</evidence>
<comment type="caution">
    <text evidence="16">The sequence shown here is derived from an EMBL/GenBank/DDBJ whole genome shotgun (WGS) entry which is preliminary data.</text>
</comment>
<dbReference type="PROSITE" id="PS51918">
    <property type="entry name" value="RADICAL_SAM"/>
    <property type="match status" value="1"/>
</dbReference>
<dbReference type="PIRSF" id="PIRSF006004">
    <property type="entry name" value="CHP00048"/>
    <property type="match status" value="1"/>
</dbReference>
<keyword evidence="11 14" id="KW-0408">Iron</keyword>
<dbReference type="InterPro" id="IPR007197">
    <property type="entry name" value="rSAM"/>
</dbReference>
<keyword evidence="7 14" id="KW-0808">Transferase</keyword>
<name>A0A921SVU0_9BACT</name>
<dbReference type="PANTHER" id="PTHR30544">
    <property type="entry name" value="23S RRNA METHYLTRANSFERASE"/>
    <property type="match status" value="1"/>
</dbReference>
<feature type="binding site" evidence="14">
    <location>
        <begin position="211"/>
        <end position="213"/>
    </location>
    <ligand>
        <name>S-adenosyl-L-methionine</name>
        <dbReference type="ChEBI" id="CHEBI:59789"/>
    </ligand>
</feature>
<dbReference type="GO" id="GO:0046872">
    <property type="term" value="F:metal ion binding"/>
    <property type="evidence" value="ECO:0007669"/>
    <property type="project" value="UniProtKB-KW"/>
</dbReference>
<comment type="subcellular location">
    <subcellularLocation>
        <location evidence="1 14">Cytoplasm</location>
    </subcellularLocation>
</comment>
<dbReference type="Pfam" id="PF04055">
    <property type="entry name" value="Radical_SAM"/>
    <property type="match status" value="1"/>
</dbReference>
<dbReference type="InterPro" id="IPR048641">
    <property type="entry name" value="RlmN_N"/>
</dbReference>
<evidence type="ECO:0000256" key="13">
    <source>
        <dbReference type="ARBA" id="ARBA00023157"/>
    </source>
</evidence>
<comment type="similarity">
    <text evidence="2 14">Belongs to the radical SAM superfamily. RlmN family.</text>
</comment>
<dbReference type="Pfam" id="PF21016">
    <property type="entry name" value="RlmN_N"/>
    <property type="match status" value="1"/>
</dbReference>
<evidence type="ECO:0000256" key="4">
    <source>
        <dbReference type="ARBA" id="ARBA00022490"/>
    </source>
</evidence>
<feature type="binding site" evidence="14">
    <location>
        <position position="189"/>
    </location>
    <ligand>
        <name>S-adenosyl-L-methionine</name>
        <dbReference type="ChEBI" id="CHEBI:59789"/>
    </ligand>
</feature>
<dbReference type="GO" id="GO:0070475">
    <property type="term" value="P:rRNA base methylation"/>
    <property type="evidence" value="ECO:0007669"/>
    <property type="project" value="UniProtKB-UniRule"/>
</dbReference>
<feature type="active site" description="S-methylcysteine intermediate" evidence="14">
    <location>
        <position position="330"/>
    </location>
</feature>
<keyword evidence="8 14" id="KW-0949">S-adenosyl-L-methionine</keyword>
<feature type="binding site" evidence="14">
    <location>
        <position position="112"/>
    </location>
    <ligand>
        <name>[4Fe-4S] cluster</name>
        <dbReference type="ChEBI" id="CHEBI:49883"/>
        <note>4Fe-4S-S-AdoMet</note>
    </ligand>
</feature>
<reference evidence="16" key="2">
    <citation type="submission" date="2021-09" db="EMBL/GenBank/DDBJ databases">
        <authorList>
            <person name="Gilroy R."/>
        </authorList>
    </citation>
    <scope>NUCLEOTIDE SEQUENCE</scope>
    <source>
        <strain evidence="16">CHK121-7720</strain>
    </source>
</reference>
<dbReference type="FunFam" id="3.20.20.70:FF:000014">
    <property type="entry name" value="Probable dual-specificity RNA methyltransferase RlmN"/>
    <property type="match status" value="1"/>
</dbReference>
<feature type="active site" description="Proton acceptor" evidence="14">
    <location>
        <position position="92"/>
    </location>
</feature>